<proteinExistence type="predicted"/>
<dbReference type="RefSeq" id="XP_040792921.1">
    <property type="nucleotide sequence ID" value="XM_040937515.1"/>
</dbReference>
<feature type="region of interest" description="Disordered" evidence="1">
    <location>
        <begin position="363"/>
        <end position="394"/>
    </location>
</feature>
<reference evidence="2" key="1">
    <citation type="submission" date="2020-01" db="EMBL/GenBank/DDBJ databases">
        <authorList>
            <consortium name="DOE Joint Genome Institute"/>
            <person name="Haridas S."/>
            <person name="Albert R."/>
            <person name="Binder M."/>
            <person name="Bloem J."/>
            <person name="Labutti K."/>
            <person name="Salamov A."/>
            <person name="Andreopoulos B."/>
            <person name="Baker S.E."/>
            <person name="Barry K."/>
            <person name="Bills G."/>
            <person name="Bluhm B.H."/>
            <person name="Cannon C."/>
            <person name="Castanera R."/>
            <person name="Culley D.E."/>
            <person name="Daum C."/>
            <person name="Ezra D."/>
            <person name="Gonzalez J.B."/>
            <person name="Henrissat B."/>
            <person name="Kuo A."/>
            <person name="Liang C."/>
            <person name="Lipzen A."/>
            <person name="Lutzoni F."/>
            <person name="Magnuson J."/>
            <person name="Mondo S."/>
            <person name="Nolan M."/>
            <person name="Ohm R."/>
            <person name="Pangilinan J."/>
            <person name="Park H.-J."/>
            <person name="Ramirez L."/>
            <person name="Alfaro M."/>
            <person name="Sun H."/>
            <person name="Tritt A."/>
            <person name="Yoshinaga Y."/>
            <person name="Zwiers L.-H."/>
            <person name="Turgeon B.G."/>
            <person name="Goodwin S.B."/>
            <person name="Spatafora J.W."/>
            <person name="Crous P.W."/>
            <person name="Grigoriev I.V."/>
        </authorList>
    </citation>
    <scope>NUCLEOTIDE SEQUENCE</scope>
    <source>
        <strain evidence="2">CBS 394.84</strain>
    </source>
</reference>
<gene>
    <name evidence="2" type="ORF">K460DRAFT_412073</name>
</gene>
<evidence type="ECO:0000256" key="1">
    <source>
        <dbReference type="SAM" id="MobiDB-lite"/>
    </source>
</evidence>
<protein>
    <submittedName>
        <fullName evidence="2">Uncharacterized protein</fullName>
    </submittedName>
</protein>
<dbReference type="Proteomes" id="UP000800039">
    <property type="component" value="Unassembled WGS sequence"/>
</dbReference>
<dbReference type="OrthoDB" id="10585008at2759"/>
<dbReference type="GeneID" id="63854765"/>
<name>A0A9P4LD34_9PLEO</name>
<accession>A0A9P4LD34</accession>
<comment type="caution">
    <text evidence="2">The sequence shown here is derived from an EMBL/GenBank/DDBJ whole genome shotgun (WGS) entry which is preliminary data.</text>
</comment>
<dbReference type="EMBL" id="ML976614">
    <property type="protein sequence ID" value="KAF1850358.1"/>
    <property type="molecule type" value="Genomic_DNA"/>
</dbReference>
<organism evidence="2 3">
    <name type="scientific">Cucurbitaria berberidis CBS 394.84</name>
    <dbReference type="NCBI Taxonomy" id="1168544"/>
    <lineage>
        <taxon>Eukaryota</taxon>
        <taxon>Fungi</taxon>
        <taxon>Dikarya</taxon>
        <taxon>Ascomycota</taxon>
        <taxon>Pezizomycotina</taxon>
        <taxon>Dothideomycetes</taxon>
        <taxon>Pleosporomycetidae</taxon>
        <taxon>Pleosporales</taxon>
        <taxon>Pleosporineae</taxon>
        <taxon>Cucurbitariaceae</taxon>
        <taxon>Cucurbitaria</taxon>
    </lineage>
</organism>
<evidence type="ECO:0000313" key="2">
    <source>
        <dbReference type="EMBL" id="KAF1850358.1"/>
    </source>
</evidence>
<evidence type="ECO:0000313" key="3">
    <source>
        <dbReference type="Proteomes" id="UP000800039"/>
    </source>
</evidence>
<keyword evidence="3" id="KW-1185">Reference proteome</keyword>
<sequence length="394" mass="45585">MPTRELYRTPAFDRRKLKQSYIIDYTYKCPTSEEIESARQDVLHSLEKRKDIAGWVRANRSAIRRVPSDQDRRKPSRQNLIYSQVYDLAYKHVITPSFVQHAEVKEAIKSYAQCCCRELIANVARFLPIELRMMIFDLLTFQPNMVIPGEHRAHYQGYIEFEPYQGAMEVTNLINSKYFLTSSFMGPLAKEVIEAFFRVNRFHIYDSYNLGAYTGPVSIHCSTNEAIVPTHSIRHMVVVLRGDMRDTCIEAKTRKMRYGQTSRRFGLRPTKELCESLELLLTSKRPRGLHLEIPILANDGERLDDILDTLKGTRHRLIAAGVHVRVTSQNYEQLWYPQCLDAYYGCAKEDWYAILAAHRRVTPVRRGESEGESPSPIPQTGDGRRGYSWARGIV</sequence>
<dbReference type="AlphaFoldDB" id="A0A9P4LD34"/>